<dbReference type="KEGG" id="kor:AWR26_00780"/>
<dbReference type="EMBL" id="CP014007">
    <property type="protein sequence ID" value="ANI80746.1"/>
    <property type="molecule type" value="Genomic_DNA"/>
</dbReference>
<dbReference type="InterPro" id="IPR050739">
    <property type="entry name" value="MFP"/>
</dbReference>
<evidence type="ECO:0000256" key="7">
    <source>
        <dbReference type="SAM" id="Phobius"/>
    </source>
</evidence>
<feature type="domain" description="AprE-like beta-barrel" evidence="8">
    <location>
        <begin position="307"/>
        <end position="394"/>
    </location>
</feature>
<gene>
    <name evidence="9" type="ORF">AWR26_00780</name>
    <name evidence="10" type="ORF">SAMN05216286_4624</name>
</gene>
<evidence type="ECO:0000256" key="3">
    <source>
        <dbReference type="ARBA" id="ARBA00022448"/>
    </source>
</evidence>
<dbReference type="EMBL" id="FOKO01000006">
    <property type="protein sequence ID" value="SFD18948.1"/>
    <property type="molecule type" value="Genomic_DNA"/>
</dbReference>
<dbReference type="RefSeq" id="WP_064562847.1">
    <property type="nucleotide sequence ID" value="NZ_CP014007.2"/>
</dbReference>
<comment type="similarity">
    <text evidence="2">Belongs to the membrane fusion protein (MFP) (TC 8.A.1) family.</text>
</comment>
<dbReference type="PANTHER" id="PTHR30386">
    <property type="entry name" value="MEMBRANE FUSION SUBUNIT OF EMRAB-TOLC MULTIDRUG EFFLUX PUMP"/>
    <property type="match status" value="1"/>
</dbReference>
<dbReference type="GO" id="GO:0016020">
    <property type="term" value="C:membrane"/>
    <property type="evidence" value="ECO:0007669"/>
    <property type="project" value="UniProtKB-SubCell"/>
</dbReference>
<reference evidence="9 11" key="2">
    <citation type="submission" date="2021-03" db="EMBL/GenBank/DDBJ databases">
        <authorList>
            <person name="Li Y."/>
            <person name="Li S."/>
            <person name="Chen M."/>
            <person name="Peng G."/>
            <person name="Tan Z."/>
            <person name="An Q."/>
        </authorList>
    </citation>
    <scope>NUCLEOTIDE SEQUENCE [LARGE SCALE GENOMIC DNA]</scope>
    <source>
        <strain evidence="9 11">Ola 51</strain>
    </source>
</reference>
<keyword evidence="5 7" id="KW-1133">Transmembrane helix</keyword>
<evidence type="ECO:0000313" key="11">
    <source>
        <dbReference type="Proteomes" id="UP000078227"/>
    </source>
</evidence>
<feature type="transmembrane region" description="Helical" evidence="7">
    <location>
        <begin position="20"/>
        <end position="47"/>
    </location>
</feature>
<dbReference type="Pfam" id="PF26002">
    <property type="entry name" value="Beta-barrel_AprE"/>
    <property type="match status" value="1"/>
</dbReference>
<sequence length="424" mass="47621">MLFRKEVAENIRSHQSGQVLLLTGWPVWLTIAVTLLFIAALLLFLIYGNYTRQVNVSGEINSWPHTTDLFAPEEGVIARVFITPGQTVRAGAALYELDVSKTSPSGNLSSTTLAVLENQSVQIDKALRNIDYNQHVTLESLQKQLDQLSIERQKTVSMVDISAEGVNAMRSSMKDYERYRSQGLVTTDQQNNQRYLFYQQMSVWNSLSSQIVQQDMQINSLRSDLVTRAAQFDEQKSRYLLQQADIKRQLAEANVSKTRLITAPAAGHVSSLNITQGQMVAAGDEVVQLVPSTGILFHLVLWLPDDSVPYIKPGEDINIRYAAYPAEKYGQFPGKIISVSSAPVTGSELRKRASIPQSPGKIWFKAVVAVDKEKLQWRGKRLPLVSGMQAQATLFLEKRPLYQWMFYPYYTLKNSISEPVSDKA</sequence>
<keyword evidence="6 7" id="KW-0472">Membrane</keyword>
<dbReference type="GO" id="GO:0009306">
    <property type="term" value="P:protein secretion"/>
    <property type="evidence" value="ECO:0007669"/>
    <property type="project" value="InterPro"/>
</dbReference>
<evidence type="ECO:0000313" key="10">
    <source>
        <dbReference type="EMBL" id="SFD18948.1"/>
    </source>
</evidence>
<dbReference type="InterPro" id="IPR058982">
    <property type="entry name" value="Beta-barrel_AprE"/>
</dbReference>
<evidence type="ECO:0000259" key="8">
    <source>
        <dbReference type="Pfam" id="PF26002"/>
    </source>
</evidence>
<evidence type="ECO:0000256" key="6">
    <source>
        <dbReference type="ARBA" id="ARBA00023136"/>
    </source>
</evidence>
<evidence type="ECO:0000256" key="4">
    <source>
        <dbReference type="ARBA" id="ARBA00022692"/>
    </source>
</evidence>
<evidence type="ECO:0000313" key="9">
    <source>
        <dbReference type="EMBL" id="ANI80746.1"/>
    </source>
</evidence>
<evidence type="ECO:0000256" key="5">
    <source>
        <dbReference type="ARBA" id="ARBA00022989"/>
    </source>
</evidence>
<keyword evidence="3" id="KW-0813">Transport</keyword>
<accession>A0AA94H7F5</accession>
<evidence type="ECO:0000256" key="2">
    <source>
        <dbReference type="ARBA" id="ARBA00009477"/>
    </source>
</evidence>
<evidence type="ECO:0000313" key="12">
    <source>
        <dbReference type="Proteomes" id="UP000182314"/>
    </source>
</evidence>
<dbReference type="InterPro" id="IPR006144">
    <property type="entry name" value="Secretion_HlyD_CS"/>
</dbReference>
<keyword evidence="4 7" id="KW-0812">Transmembrane</keyword>
<organism evidence="10 12">
    <name type="scientific">Kosakonia oryzae</name>
    <dbReference type="NCBI Taxonomy" id="497725"/>
    <lineage>
        <taxon>Bacteria</taxon>
        <taxon>Pseudomonadati</taxon>
        <taxon>Pseudomonadota</taxon>
        <taxon>Gammaproteobacteria</taxon>
        <taxon>Enterobacterales</taxon>
        <taxon>Enterobacteriaceae</taxon>
        <taxon>Kosakonia</taxon>
    </lineage>
</organism>
<dbReference type="Gene3D" id="2.40.50.100">
    <property type="match status" value="1"/>
</dbReference>
<dbReference type="PANTHER" id="PTHR30386:SF28">
    <property type="entry name" value="EXPORTED PROTEIN"/>
    <property type="match status" value="1"/>
</dbReference>
<evidence type="ECO:0000256" key="1">
    <source>
        <dbReference type="ARBA" id="ARBA00004167"/>
    </source>
</evidence>
<dbReference type="Proteomes" id="UP000078227">
    <property type="component" value="Chromosome"/>
</dbReference>
<protein>
    <submittedName>
        <fullName evidence="9">HlyD family efflux transporter periplasmic adaptor subunit</fullName>
    </submittedName>
    <submittedName>
        <fullName evidence="10">Membrane fusion protein</fullName>
    </submittedName>
</protein>
<keyword evidence="11" id="KW-1185">Reference proteome</keyword>
<reference evidence="10 12" key="1">
    <citation type="submission" date="2016-10" db="EMBL/GenBank/DDBJ databases">
        <authorList>
            <person name="Varghese N."/>
            <person name="Submissions S."/>
        </authorList>
    </citation>
    <scope>NUCLEOTIDE SEQUENCE [LARGE SCALE GENOMIC DNA]</scope>
    <source>
        <strain evidence="10 12">CGMCC 1.7012</strain>
    </source>
</reference>
<dbReference type="AlphaFoldDB" id="A0AA94H7F5"/>
<proteinExistence type="inferred from homology"/>
<comment type="subcellular location">
    <subcellularLocation>
        <location evidence="1">Membrane</location>
        <topology evidence="1">Single-pass membrane protein</topology>
    </subcellularLocation>
</comment>
<dbReference type="PRINTS" id="PR01490">
    <property type="entry name" value="RTXTOXIND"/>
</dbReference>
<name>A0AA94H7F5_9ENTR</name>
<dbReference type="Proteomes" id="UP000182314">
    <property type="component" value="Unassembled WGS sequence"/>
</dbReference>
<dbReference type="PROSITE" id="PS00543">
    <property type="entry name" value="HLYD_FAMILY"/>
    <property type="match status" value="1"/>
</dbReference>